<dbReference type="InterPro" id="IPR011294">
    <property type="entry name" value="3-OHbutyrate_DH"/>
</dbReference>
<dbReference type="GO" id="GO:0032787">
    <property type="term" value="P:monocarboxylic acid metabolic process"/>
    <property type="evidence" value="ECO:0007669"/>
    <property type="project" value="UniProtKB-ARBA"/>
</dbReference>
<protein>
    <submittedName>
        <fullName evidence="3">3-hydroxybutyrate dehydrogenase</fullName>
        <ecNumber evidence="3">1.1.1.30</ecNumber>
    </submittedName>
</protein>
<dbReference type="EC" id="1.1.1.30" evidence="3"/>
<dbReference type="OrthoDB" id="9804774at2"/>
<gene>
    <name evidence="3" type="ORF">DEM34_01640</name>
</gene>
<organism evidence="3 4">
    <name type="scientific">Sediminicurvatus halobius</name>
    <dbReference type="NCBI Taxonomy" id="2182432"/>
    <lineage>
        <taxon>Bacteria</taxon>
        <taxon>Pseudomonadati</taxon>
        <taxon>Pseudomonadota</taxon>
        <taxon>Gammaproteobacteria</taxon>
        <taxon>Chromatiales</taxon>
        <taxon>Ectothiorhodospiraceae</taxon>
        <taxon>Sediminicurvatus</taxon>
    </lineage>
</organism>
<dbReference type="Pfam" id="PF00106">
    <property type="entry name" value="adh_short"/>
    <property type="match status" value="1"/>
</dbReference>
<dbReference type="GO" id="GO:0003858">
    <property type="term" value="F:3-hydroxybutyrate dehydrogenase activity"/>
    <property type="evidence" value="ECO:0007669"/>
    <property type="project" value="UniProtKB-EC"/>
</dbReference>
<evidence type="ECO:0000313" key="3">
    <source>
        <dbReference type="EMBL" id="PWG65469.1"/>
    </source>
</evidence>
<dbReference type="Proteomes" id="UP000245474">
    <property type="component" value="Unassembled WGS sequence"/>
</dbReference>
<dbReference type="AlphaFoldDB" id="A0A2U2N916"/>
<comment type="caution">
    <text evidence="3">The sequence shown here is derived from an EMBL/GenBank/DDBJ whole genome shotgun (WGS) entry which is preliminary data.</text>
</comment>
<sequence length="260" mass="27386">MRLTDKTALITGAGRGIGRAIAEAFAREGARVAIADLDHAGAEAAAQAIRDAGGEAMGLAMDVTDEDAVENGVTQVAETWGGVDIAVANAGIQHIDPVDRLAFADWRKVIAVHLDGGFLVSRACLRRMYAGGRGGTMLLMGSVHSKEASPLKSPYVAAKHGLLGLCRAIAKEGAEHGVRANLICPGFVRTPLVDKQIPEQARELGISEESVIRDVMLKHTVDQEFTTLEDVAEVAVHLAAFPSAALTGQSVVVSHGWHMQ</sequence>
<evidence type="ECO:0000256" key="1">
    <source>
        <dbReference type="ARBA" id="ARBA00006484"/>
    </source>
</evidence>
<dbReference type="NCBIfam" id="NF009093">
    <property type="entry name" value="PRK12429.1"/>
    <property type="match status" value="1"/>
</dbReference>
<dbReference type="InterPro" id="IPR036291">
    <property type="entry name" value="NAD(P)-bd_dom_sf"/>
</dbReference>
<dbReference type="InterPro" id="IPR050259">
    <property type="entry name" value="SDR"/>
</dbReference>
<proteinExistence type="inferred from homology"/>
<comment type="similarity">
    <text evidence="1 2">Belongs to the short-chain dehydrogenases/reductases (SDR) family.</text>
</comment>
<dbReference type="PRINTS" id="PR00080">
    <property type="entry name" value="SDRFAMILY"/>
</dbReference>
<dbReference type="RefSeq" id="WP_109675584.1">
    <property type="nucleotide sequence ID" value="NZ_CP086615.1"/>
</dbReference>
<dbReference type="PANTHER" id="PTHR42879:SF2">
    <property type="entry name" value="3-OXOACYL-[ACYL-CARRIER-PROTEIN] REDUCTASE FABG"/>
    <property type="match status" value="1"/>
</dbReference>
<dbReference type="SUPFAM" id="SSF51735">
    <property type="entry name" value="NAD(P)-binding Rossmann-fold domains"/>
    <property type="match status" value="1"/>
</dbReference>
<reference evidence="3 4" key="1">
    <citation type="submission" date="2018-05" db="EMBL/GenBank/DDBJ databases">
        <title>Spiribacter halobius sp. nov., a moderately halophilic bacterium isolated from marine solar saltern.</title>
        <authorList>
            <person name="Zheng W.-S."/>
            <person name="Lu D.-C."/>
            <person name="Du Z.-J."/>
        </authorList>
    </citation>
    <scope>NUCLEOTIDE SEQUENCE [LARGE SCALE GENOMIC DNA]</scope>
    <source>
        <strain evidence="3 4">E85</strain>
    </source>
</reference>
<keyword evidence="4" id="KW-1185">Reference proteome</keyword>
<dbReference type="NCBIfam" id="NF009931">
    <property type="entry name" value="PRK13394.1"/>
    <property type="match status" value="1"/>
</dbReference>
<dbReference type="FunFam" id="3.40.50.720:FF:000084">
    <property type="entry name" value="Short-chain dehydrogenase reductase"/>
    <property type="match status" value="1"/>
</dbReference>
<accession>A0A2U2N916</accession>
<dbReference type="EMBL" id="QFFI01000002">
    <property type="protein sequence ID" value="PWG65469.1"/>
    <property type="molecule type" value="Genomic_DNA"/>
</dbReference>
<dbReference type="PANTHER" id="PTHR42879">
    <property type="entry name" value="3-OXOACYL-(ACYL-CARRIER-PROTEIN) REDUCTASE"/>
    <property type="match status" value="1"/>
</dbReference>
<dbReference type="PRINTS" id="PR00081">
    <property type="entry name" value="GDHRDH"/>
</dbReference>
<dbReference type="NCBIfam" id="TIGR01963">
    <property type="entry name" value="PHB_DH"/>
    <property type="match status" value="1"/>
</dbReference>
<keyword evidence="3" id="KW-0560">Oxidoreductase</keyword>
<evidence type="ECO:0000256" key="2">
    <source>
        <dbReference type="RuleBase" id="RU000363"/>
    </source>
</evidence>
<dbReference type="InterPro" id="IPR020904">
    <property type="entry name" value="Sc_DH/Rdtase_CS"/>
</dbReference>
<evidence type="ECO:0000313" key="4">
    <source>
        <dbReference type="Proteomes" id="UP000245474"/>
    </source>
</evidence>
<dbReference type="PROSITE" id="PS00061">
    <property type="entry name" value="ADH_SHORT"/>
    <property type="match status" value="1"/>
</dbReference>
<dbReference type="InterPro" id="IPR002347">
    <property type="entry name" value="SDR_fam"/>
</dbReference>
<name>A0A2U2N916_9GAMM</name>
<dbReference type="Gene3D" id="3.40.50.720">
    <property type="entry name" value="NAD(P)-binding Rossmann-like Domain"/>
    <property type="match status" value="1"/>
</dbReference>